<dbReference type="InterPro" id="IPR011577">
    <property type="entry name" value="Cyt_b561_bac/Ni-Hgenase"/>
</dbReference>
<feature type="transmembrane region" description="Helical" evidence="13">
    <location>
        <begin position="12"/>
        <end position="33"/>
    </location>
</feature>
<evidence type="ECO:0000256" key="13">
    <source>
        <dbReference type="SAM" id="Phobius"/>
    </source>
</evidence>
<feature type="transmembrane region" description="Helical" evidence="13">
    <location>
        <begin position="53"/>
        <end position="71"/>
    </location>
</feature>
<keyword evidence="16" id="KW-1185">Reference proteome</keyword>
<feature type="transmembrane region" description="Helical" evidence="13">
    <location>
        <begin position="98"/>
        <end position="117"/>
    </location>
</feature>
<evidence type="ECO:0000259" key="14">
    <source>
        <dbReference type="Pfam" id="PF01292"/>
    </source>
</evidence>
<evidence type="ECO:0000256" key="6">
    <source>
        <dbReference type="ARBA" id="ARBA00022692"/>
    </source>
</evidence>
<evidence type="ECO:0000256" key="5">
    <source>
        <dbReference type="ARBA" id="ARBA00022617"/>
    </source>
</evidence>
<comment type="cofactor">
    <cofactor evidence="1">
        <name>heme b</name>
        <dbReference type="ChEBI" id="CHEBI:60344"/>
    </cofactor>
</comment>
<sequence>MAYRYALPQRLLHWTVAGLALISLTTGLLLGWLGFEGARDALGLAATNTLYTAHKSVGVLILLAMLLRVLARLGYGKPAYQHPLDPARRVASSAVHGLLYLLLIVQPVLGWLATAAGDFPVDFFGLRLPGLIGVDKALSETLYGWHGLVAWTILGLVILHVAAALHHWRVLQDGVMQRMSLR</sequence>
<dbReference type="AlphaFoldDB" id="A0A2U2MYL7"/>
<name>A0A2U2MYL7_9GAMM</name>
<evidence type="ECO:0000256" key="7">
    <source>
        <dbReference type="ARBA" id="ARBA00022723"/>
    </source>
</evidence>
<evidence type="ECO:0000256" key="3">
    <source>
        <dbReference type="ARBA" id="ARBA00022448"/>
    </source>
</evidence>
<dbReference type="Proteomes" id="UP000245474">
    <property type="component" value="Unassembled WGS sequence"/>
</dbReference>
<keyword evidence="9 13" id="KW-1133">Transmembrane helix</keyword>
<comment type="caution">
    <text evidence="15">The sequence shown here is derived from an EMBL/GenBank/DDBJ whole genome shotgun (WGS) entry which is preliminary data.</text>
</comment>
<keyword evidence="8" id="KW-0249">Electron transport</keyword>
<dbReference type="RefSeq" id="WP_109679503.1">
    <property type="nucleotide sequence ID" value="NZ_CP086615.1"/>
</dbReference>
<dbReference type="GO" id="GO:0005886">
    <property type="term" value="C:plasma membrane"/>
    <property type="evidence" value="ECO:0007669"/>
    <property type="project" value="UniProtKB-SubCell"/>
</dbReference>
<dbReference type="EMBL" id="QFFI01000025">
    <property type="protein sequence ID" value="PWG61893.1"/>
    <property type="molecule type" value="Genomic_DNA"/>
</dbReference>
<accession>A0A2U2MYL7</accession>
<comment type="subcellular location">
    <subcellularLocation>
        <location evidence="2">Cell membrane</location>
        <topology evidence="2">Multi-pass membrane protein</topology>
    </subcellularLocation>
</comment>
<evidence type="ECO:0000256" key="8">
    <source>
        <dbReference type="ARBA" id="ARBA00022982"/>
    </source>
</evidence>
<evidence type="ECO:0000256" key="9">
    <source>
        <dbReference type="ARBA" id="ARBA00022989"/>
    </source>
</evidence>
<evidence type="ECO:0000256" key="10">
    <source>
        <dbReference type="ARBA" id="ARBA00023004"/>
    </source>
</evidence>
<dbReference type="PANTHER" id="PTHR30529">
    <property type="entry name" value="CYTOCHROME B561"/>
    <property type="match status" value="1"/>
</dbReference>
<comment type="similarity">
    <text evidence="12">Belongs to the cytochrome b561 family.</text>
</comment>
<dbReference type="InterPro" id="IPR016174">
    <property type="entry name" value="Di-haem_cyt_TM"/>
</dbReference>
<dbReference type="GO" id="GO:0020037">
    <property type="term" value="F:heme binding"/>
    <property type="evidence" value="ECO:0007669"/>
    <property type="project" value="TreeGrafter"/>
</dbReference>
<gene>
    <name evidence="15" type="ORF">DEM34_14280</name>
</gene>
<dbReference type="OrthoDB" id="1247465at2"/>
<evidence type="ECO:0000256" key="2">
    <source>
        <dbReference type="ARBA" id="ARBA00004651"/>
    </source>
</evidence>
<dbReference type="InterPro" id="IPR052168">
    <property type="entry name" value="Cytochrome_b561_oxidase"/>
</dbReference>
<keyword evidence="4" id="KW-1003">Cell membrane</keyword>
<feature type="domain" description="Cytochrome b561 bacterial/Ni-hydrogenase" evidence="14">
    <location>
        <begin position="4"/>
        <end position="179"/>
    </location>
</feature>
<keyword evidence="10" id="KW-0408">Iron</keyword>
<reference evidence="15 16" key="1">
    <citation type="submission" date="2018-05" db="EMBL/GenBank/DDBJ databases">
        <title>Spiribacter halobius sp. nov., a moderately halophilic bacterium isolated from marine solar saltern.</title>
        <authorList>
            <person name="Zheng W.-S."/>
            <person name="Lu D.-C."/>
            <person name="Du Z.-J."/>
        </authorList>
    </citation>
    <scope>NUCLEOTIDE SEQUENCE [LARGE SCALE GENOMIC DNA]</scope>
    <source>
        <strain evidence="15 16">E85</strain>
    </source>
</reference>
<dbReference type="GO" id="GO:0046872">
    <property type="term" value="F:metal ion binding"/>
    <property type="evidence" value="ECO:0007669"/>
    <property type="project" value="UniProtKB-KW"/>
</dbReference>
<keyword evidence="5" id="KW-0349">Heme</keyword>
<keyword evidence="3" id="KW-0813">Transport</keyword>
<feature type="transmembrane region" description="Helical" evidence="13">
    <location>
        <begin position="148"/>
        <end position="168"/>
    </location>
</feature>
<evidence type="ECO:0000256" key="11">
    <source>
        <dbReference type="ARBA" id="ARBA00023136"/>
    </source>
</evidence>
<keyword evidence="6 13" id="KW-0812">Transmembrane</keyword>
<dbReference type="Pfam" id="PF01292">
    <property type="entry name" value="Ni_hydr_CYTB"/>
    <property type="match status" value="1"/>
</dbReference>
<organism evidence="15 16">
    <name type="scientific">Sediminicurvatus halobius</name>
    <dbReference type="NCBI Taxonomy" id="2182432"/>
    <lineage>
        <taxon>Bacteria</taxon>
        <taxon>Pseudomonadati</taxon>
        <taxon>Pseudomonadota</taxon>
        <taxon>Gammaproteobacteria</taxon>
        <taxon>Chromatiales</taxon>
        <taxon>Ectothiorhodospiraceae</taxon>
        <taxon>Sediminicurvatus</taxon>
    </lineage>
</organism>
<dbReference type="Gene3D" id="1.20.950.20">
    <property type="entry name" value="Transmembrane di-heme cytochromes, Chain C"/>
    <property type="match status" value="1"/>
</dbReference>
<evidence type="ECO:0000313" key="16">
    <source>
        <dbReference type="Proteomes" id="UP000245474"/>
    </source>
</evidence>
<dbReference type="SUPFAM" id="SSF81342">
    <property type="entry name" value="Transmembrane di-heme cytochromes"/>
    <property type="match status" value="1"/>
</dbReference>
<evidence type="ECO:0000256" key="4">
    <source>
        <dbReference type="ARBA" id="ARBA00022475"/>
    </source>
</evidence>
<dbReference type="GO" id="GO:0022904">
    <property type="term" value="P:respiratory electron transport chain"/>
    <property type="evidence" value="ECO:0007669"/>
    <property type="project" value="InterPro"/>
</dbReference>
<evidence type="ECO:0000256" key="1">
    <source>
        <dbReference type="ARBA" id="ARBA00001970"/>
    </source>
</evidence>
<evidence type="ECO:0000256" key="12">
    <source>
        <dbReference type="ARBA" id="ARBA00037975"/>
    </source>
</evidence>
<dbReference type="PANTHER" id="PTHR30529:SF1">
    <property type="entry name" value="CYTOCHROME B561 HOMOLOG 2"/>
    <property type="match status" value="1"/>
</dbReference>
<protein>
    <submittedName>
        <fullName evidence="15">Cytochrome B</fullName>
    </submittedName>
</protein>
<proteinExistence type="inferred from homology"/>
<keyword evidence="7" id="KW-0479">Metal-binding</keyword>
<evidence type="ECO:0000313" key="15">
    <source>
        <dbReference type="EMBL" id="PWG61893.1"/>
    </source>
</evidence>
<keyword evidence="11 13" id="KW-0472">Membrane</keyword>
<dbReference type="GO" id="GO:0009055">
    <property type="term" value="F:electron transfer activity"/>
    <property type="evidence" value="ECO:0007669"/>
    <property type="project" value="InterPro"/>
</dbReference>